<reference evidence="3" key="2">
    <citation type="submission" date="2023-06" db="EMBL/GenBank/DDBJ databases">
        <authorList>
            <consortium name="Lawrence Berkeley National Laboratory"/>
            <person name="Haridas S."/>
            <person name="Hensen N."/>
            <person name="Bonometti L."/>
            <person name="Westerberg I."/>
            <person name="Brannstrom I.O."/>
            <person name="Guillou S."/>
            <person name="Cros-Aarteil S."/>
            <person name="Calhoun S."/>
            <person name="Kuo A."/>
            <person name="Mondo S."/>
            <person name="Pangilinan J."/>
            <person name="Riley R."/>
            <person name="Labutti K."/>
            <person name="Andreopoulos B."/>
            <person name="Lipzen A."/>
            <person name="Chen C."/>
            <person name="Yanf M."/>
            <person name="Daum C."/>
            <person name="Ng V."/>
            <person name="Clum A."/>
            <person name="Steindorff A."/>
            <person name="Ohm R."/>
            <person name="Martin F."/>
            <person name="Silar P."/>
            <person name="Natvig D."/>
            <person name="Lalanne C."/>
            <person name="Gautier V."/>
            <person name="Ament-Velasquez S.L."/>
            <person name="Kruys A."/>
            <person name="Hutchinson M.I."/>
            <person name="Powell A.J."/>
            <person name="Barry K."/>
            <person name="Miller A.N."/>
            <person name="Grigoriev I.V."/>
            <person name="Debuchy R."/>
            <person name="Gladieux P."/>
            <person name="Thoren M.H."/>
            <person name="Johannesson H."/>
        </authorList>
    </citation>
    <scope>NUCLEOTIDE SEQUENCE</scope>
    <source>
        <strain evidence="3">CBS 958.72</strain>
    </source>
</reference>
<feature type="transmembrane region" description="Helical" evidence="2">
    <location>
        <begin position="224"/>
        <end position="242"/>
    </location>
</feature>
<dbReference type="Proteomes" id="UP001287356">
    <property type="component" value="Unassembled WGS sequence"/>
</dbReference>
<keyword evidence="2" id="KW-1133">Transmembrane helix</keyword>
<evidence type="ECO:0000256" key="1">
    <source>
        <dbReference type="SAM" id="MobiDB-lite"/>
    </source>
</evidence>
<keyword evidence="4" id="KW-1185">Reference proteome</keyword>
<feature type="transmembrane region" description="Helical" evidence="2">
    <location>
        <begin position="467"/>
        <end position="488"/>
    </location>
</feature>
<organism evidence="3 4">
    <name type="scientific">Lasiosphaeria ovina</name>
    <dbReference type="NCBI Taxonomy" id="92902"/>
    <lineage>
        <taxon>Eukaryota</taxon>
        <taxon>Fungi</taxon>
        <taxon>Dikarya</taxon>
        <taxon>Ascomycota</taxon>
        <taxon>Pezizomycotina</taxon>
        <taxon>Sordariomycetes</taxon>
        <taxon>Sordariomycetidae</taxon>
        <taxon>Sordariales</taxon>
        <taxon>Lasiosphaeriaceae</taxon>
        <taxon>Lasiosphaeria</taxon>
    </lineage>
</organism>
<evidence type="ECO:0000256" key="2">
    <source>
        <dbReference type="SAM" id="Phobius"/>
    </source>
</evidence>
<accession>A0AAE0JY67</accession>
<keyword evidence="2" id="KW-0812">Transmembrane</keyword>
<name>A0AAE0JY67_9PEZI</name>
<sequence length="614" mass="68542">MWSPLGSEPVNGAAWRPEPQGRGTWSILSTCILTLSLCIWSALHLNVPEHGKGGKQLWRKTRWLIVGLVAPEIIAFIALLQRSEQKKLCASMVNGSDAETEPWSPVAKPSMWRLLVLLSTNSPAVENDSSDRSRSIELERASSHEPAPRGPCPDWTATHGFFALMGGFALDLSRRPDLLPPLPNGRTRLVLTPKAVEWLANARPDLWPNLSAEQIRDKSKANHLAKTLICAQAAYFCVHFLSRLGLGLAVTLLEINTFAHAFCALVVYLVWWDKPLDVDQPVLIPVDDQEAASICAAMFLSSELGQRVSLRVDEELIKSKGRLARFAIRFKVRWLTRVGRLRPRRLLSPQTQRYRHNQGFNNPGFEDLLDDLTRLPDDLPPYTLSMGHREGPGFAYSSRLPFGAVVDVSREMLLLRRAAPSTELGRNILQYERMVGMAGYTPWSDDPRHVDWVVARSSNWEVGKHHYLSLALQLVAVSTLYGGWHLLAWNGPFPSRAYEILWRVSGLGVAVSGVIICAAVTLLNWLERVPRVVIGIADRLLPLSHQEQLSLVDLLSRARVAVMYIVFVSLVVAPGLLFLFARCYLVVGSFLSLPYAPDSAFVTPAWSLYFPHIG</sequence>
<dbReference type="EMBL" id="JAULSN010000008">
    <property type="protein sequence ID" value="KAK3366230.1"/>
    <property type="molecule type" value="Genomic_DNA"/>
</dbReference>
<feature type="transmembrane region" description="Helical" evidence="2">
    <location>
        <begin position="248"/>
        <end position="271"/>
    </location>
</feature>
<feature type="transmembrane region" description="Helical" evidence="2">
    <location>
        <begin position="561"/>
        <end position="587"/>
    </location>
</feature>
<gene>
    <name evidence="3" type="ORF">B0T24DRAFT_416004</name>
</gene>
<feature type="transmembrane region" description="Helical" evidence="2">
    <location>
        <begin position="63"/>
        <end position="80"/>
    </location>
</feature>
<feature type="compositionally biased region" description="Basic and acidic residues" evidence="1">
    <location>
        <begin position="129"/>
        <end position="147"/>
    </location>
</feature>
<feature type="region of interest" description="Disordered" evidence="1">
    <location>
        <begin position="123"/>
        <end position="152"/>
    </location>
</feature>
<evidence type="ECO:0000313" key="4">
    <source>
        <dbReference type="Proteomes" id="UP001287356"/>
    </source>
</evidence>
<dbReference type="PANTHER" id="PTHR35043:SF9">
    <property type="match status" value="1"/>
</dbReference>
<feature type="transmembrane region" description="Helical" evidence="2">
    <location>
        <begin position="25"/>
        <end position="43"/>
    </location>
</feature>
<proteinExistence type="predicted"/>
<comment type="caution">
    <text evidence="3">The sequence shown here is derived from an EMBL/GenBank/DDBJ whole genome shotgun (WGS) entry which is preliminary data.</text>
</comment>
<keyword evidence="2" id="KW-0472">Membrane</keyword>
<feature type="transmembrane region" description="Helical" evidence="2">
    <location>
        <begin position="500"/>
        <end position="526"/>
    </location>
</feature>
<protein>
    <submittedName>
        <fullName evidence="3">Uncharacterized protein</fullName>
    </submittedName>
</protein>
<dbReference type="AlphaFoldDB" id="A0AAE0JY67"/>
<evidence type="ECO:0000313" key="3">
    <source>
        <dbReference type="EMBL" id="KAK3366230.1"/>
    </source>
</evidence>
<reference evidence="3" key="1">
    <citation type="journal article" date="2023" name="Mol. Phylogenet. Evol.">
        <title>Genome-scale phylogeny and comparative genomics of the fungal order Sordariales.</title>
        <authorList>
            <person name="Hensen N."/>
            <person name="Bonometti L."/>
            <person name="Westerberg I."/>
            <person name="Brannstrom I.O."/>
            <person name="Guillou S."/>
            <person name="Cros-Aarteil S."/>
            <person name="Calhoun S."/>
            <person name="Haridas S."/>
            <person name="Kuo A."/>
            <person name="Mondo S."/>
            <person name="Pangilinan J."/>
            <person name="Riley R."/>
            <person name="LaButti K."/>
            <person name="Andreopoulos B."/>
            <person name="Lipzen A."/>
            <person name="Chen C."/>
            <person name="Yan M."/>
            <person name="Daum C."/>
            <person name="Ng V."/>
            <person name="Clum A."/>
            <person name="Steindorff A."/>
            <person name="Ohm R.A."/>
            <person name="Martin F."/>
            <person name="Silar P."/>
            <person name="Natvig D.O."/>
            <person name="Lalanne C."/>
            <person name="Gautier V."/>
            <person name="Ament-Velasquez S.L."/>
            <person name="Kruys A."/>
            <person name="Hutchinson M.I."/>
            <person name="Powell A.J."/>
            <person name="Barry K."/>
            <person name="Miller A.N."/>
            <person name="Grigoriev I.V."/>
            <person name="Debuchy R."/>
            <person name="Gladieux P."/>
            <person name="Hiltunen Thoren M."/>
            <person name="Johannesson H."/>
        </authorList>
    </citation>
    <scope>NUCLEOTIDE SEQUENCE</scope>
    <source>
        <strain evidence="3">CBS 958.72</strain>
    </source>
</reference>
<dbReference type="PANTHER" id="PTHR35043">
    <property type="entry name" value="TRANSCRIPTION FACTOR DOMAIN-CONTAINING PROTEIN"/>
    <property type="match status" value="1"/>
</dbReference>